<comment type="caution">
    <text evidence="8">The sequence shown here is derived from an EMBL/GenBank/DDBJ whole genome shotgun (WGS) entry which is preliminary data.</text>
</comment>
<name>A0A1E3REQ1_MYCFV</name>
<keyword evidence="4 6" id="KW-1133">Transmembrane helix</keyword>
<dbReference type="InterPro" id="IPR018076">
    <property type="entry name" value="T2SS_GspF_dom"/>
</dbReference>
<proteinExistence type="predicted"/>
<reference evidence="9" key="1">
    <citation type="submission" date="2016-09" db="EMBL/GenBank/DDBJ databases">
        <authorList>
            <person name="Greninger A.L."/>
            <person name="Jerome K.R."/>
            <person name="Mcnair B."/>
            <person name="Wallis C."/>
            <person name="Fang F."/>
        </authorList>
    </citation>
    <scope>NUCLEOTIDE SEQUENCE [LARGE SCALE GENOMIC DNA]</scope>
    <source>
        <strain evidence="9">M6</strain>
    </source>
</reference>
<evidence type="ECO:0000256" key="1">
    <source>
        <dbReference type="ARBA" id="ARBA00004651"/>
    </source>
</evidence>
<dbReference type="Pfam" id="PF00482">
    <property type="entry name" value="T2SSF"/>
    <property type="match status" value="1"/>
</dbReference>
<evidence type="ECO:0000313" key="8">
    <source>
        <dbReference type="EMBL" id="ODQ88348.1"/>
    </source>
</evidence>
<sequence length="259" mass="26319">MTAAALVLALALLVAPGSPRHRLAAGRARGPVRIPVTAPLIAGVLFLAAVGPIGLALAAAVVALTVDTRRRRRRRDRAAAKEAATLQSALDVLTGELRIGAHPVVAFTSAAGEVDGAVAASLRTVSARARMGADVAAGLHAVARRSAMPAHWERLAGCWSLAASHGLAIATLMRTAQRDIVARERFSSQVSAAMAGARTTAAVLAGLPLLGIGLGQLVGADPLRFLLADGGGQWLLVVGATLSCVGLVWSDRIIGEAAA</sequence>
<evidence type="ECO:0000256" key="5">
    <source>
        <dbReference type="ARBA" id="ARBA00023136"/>
    </source>
</evidence>
<feature type="transmembrane region" description="Helical" evidence="6">
    <location>
        <begin position="231"/>
        <end position="249"/>
    </location>
</feature>
<keyword evidence="9" id="KW-1185">Reference proteome</keyword>
<dbReference type="PANTHER" id="PTHR35007:SF4">
    <property type="entry name" value="CONSERVED TRANSMEMBRANE PROTEIN-RELATED"/>
    <property type="match status" value="1"/>
</dbReference>
<organism evidence="8 9">
    <name type="scientific">Mycolicibacterium flavescens</name>
    <name type="common">Mycobacterium flavescens</name>
    <dbReference type="NCBI Taxonomy" id="1776"/>
    <lineage>
        <taxon>Bacteria</taxon>
        <taxon>Bacillati</taxon>
        <taxon>Actinomycetota</taxon>
        <taxon>Actinomycetes</taxon>
        <taxon>Mycobacteriales</taxon>
        <taxon>Mycobacteriaceae</taxon>
        <taxon>Mycolicibacterium</taxon>
    </lineage>
</organism>
<dbReference type="PANTHER" id="PTHR35007">
    <property type="entry name" value="INTEGRAL MEMBRANE PROTEIN-RELATED"/>
    <property type="match status" value="1"/>
</dbReference>
<keyword evidence="2" id="KW-1003">Cell membrane</keyword>
<keyword evidence="3 6" id="KW-0812">Transmembrane</keyword>
<evidence type="ECO:0000256" key="3">
    <source>
        <dbReference type="ARBA" id="ARBA00022692"/>
    </source>
</evidence>
<evidence type="ECO:0000256" key="6">
    <source>
        <dbReference type="SAM" id="Phobius"/>
    </source>
</evidence>
<evidence type="ECO:0000256" key="2">
    <source>
        <dbReference type="ARBA" id="ARBA00022475"/>
    </source>
</evidence>
<comment type="subcellular location">
    <subcellularLocation>
        <location evidence="1">Cell membrane</location>
        <topology evidence="1">Multi-pass membrane protein</topology>
    </subcellularLocation>
</comment>
<dbReference type="Proteomes" id="UP000094053">
    <property type="component" value="Unassembled WGS sequence"/>
</dbReference>
<dbReference type="AlphaFoldDB" id="A0A1E3REQ1"/>
<evidence type="ECO:0000256" key="4">
    <source>
        <dbReference type="ARBA" id="ARBA00022989"/>
    </source>
</evidence>
<dbReference type="RefSeq" id="WP_069415317.1">
    <property type="nucleotide sequence ID" value="NZ_JACKUL010000023.1"/>
</dbReference>
<dbReference type="OrthoDB" id="3712305at2"/>
<feature type="transmembrane region" description="Helical" evidence="6">
    <location>
        <begin position="201"/>
        <end position="219"/>
    </location>
</feature>
<dbReference type="STRING" id="1776.BHQ18_19595"/>
<dbReference type="GO" id="GO:0005886">
    <property type="term" value="C:plasma membrane"/>
    <property type="evidence" value="ECO:0007669"/>
    <property type="project" value="UniProtKB-SubCell"/>
</dbReference>
<feature type="transmembrane region" description="Helical" evidence="6">
    <location>
        <begin position="40"/>
        <end position="66"/>
    </location>
</feature>
<dbReference type="EMBL" id="MIHA01000015">
    <property type="protein sequence ID" value="ODQ88348.1"/>
    <property type="molecule type" value="Genomic_DNA"/>
</dbReference>
<feature type="domain" description="Type II secretion system protein GspF" evidence="7">
    <location>
        <begin position="90"/>
        <end position="212"/>
    </location>
</feature>
<protein>
    <recommendedName>
        <fullName evidence="7">Type II secretion system protein GspF domain-containing protein</fullName>
    </recommendedName>
</protein>
<keyword evidence="5 6" id="KW-0472">Membrane</keyword>
<evidence type="ECO:0000259" key="7">
    <source>
        <dbReference type="Pfam" id="PF00482"/>
    </source>
</evidence>
<gene>
    <name evidence="8" type="ORF">BHQ18_19595</name>
</gene>
<accession>A0A1E3REQ1</accession>
<evidence type="ECO:0000313" key="9">
    <source>
        <dbReference type="Proteomes" id="UP000094053"/>
    </source>
</evidence>